<feature type="compositionally biased region" description="Polar residues" evidence="1">
    <location>
        <begin position="179"/>
        <end position="188"/>
    </location>
</feature>
<dbReference type="GO" id="GO:0003677">
    <property type="term" value="F:DNA binding"/>
    <property type="evidence" value="ECO:0007669"/>
    <property type="project" value="InterPro"/>
</dbReference>
<organism evidence="3 4">
    <name type="scientific">Daphnia pulex</name>
    <name type="common">Water flea</name>
    <dbReference type="NCBI Taxonomy" id="6669"/>
    <lineage>
        <taxon>Eukaryota</taxon>
        <taxon>Metazoa</taxon>
        <taxon>Ecdysozoa</taxon>
        <taxon>Arthropoda</taxon>
        <taxon>Crustacea</taxon>
        <taxon>Branchiopoda</taxon>
        <taxon>Diplostraca</taxon>
        <taxon>Cladocera</taxon>
        <taxon>Anomopoda</taxon>
        <taxon>Daphniidae</taxon>
        <taxon>Daphnia</taxon>
    </lineage>
</organism>
<dbReference type="InParanoid" id="E9GA72"/>
<dbReference type="EMBL" id="GL732536">
    <property type="protein sequence ID" value="EFX83757.1"/>
    <property type="molecule type" value="Genomic_DNA"/>
</dbReference>
<feature type="domain" description="BEN" evidence="2">
    <location>
        <begin position="261"/>
        <end position="331"/>
    </location>
</feature>
<name>E9GA72_DAPPU</name>
<gene>
    <name evidence="3" type="ORF">DAPPUDRAFT_100374</name>
</gene>
<dbReference type="Gene3D" id="1.10.10.2590">
    <property type="entry name" value="BEN domain"/>
    <property type="match status" value="1"/>
</dbReference>
<keyword evidence="4" id="KW-1185">Reference proteome</keyword>
<evidence type="ECO:0000259" key="2">
    <source>
        <dbReference type="SMART" id="SM01025"/>
    </source>
</evidence>
<dbReference type="InterPro" id="IPR018379">
    <property type="entry name" value="BEN_domain"/>
</dbReference>
<dbReference type="Proteomes" id="UP000000305">
    <property type="component" value="Unassembled WGS sequence"/>
</dbReference>
<feature type="compositionally biased region" description="Low complexity" evidence="1">
    <location>
        <begin position="216"/>
        <end position="229"/>
    </location>
</feature>
<dbReference type="HOGENOM" id="CLU_819550_0_0_1"/>
<reference evidence="3 4" key="1">
    <citation type="journal article" date="2011" name="Science">
        <title>The ecoresponsive genome of Daphnia pulex.</title>
        <authorList>
            <person name="Colbourne J.K."/>
            <person name="Pfrender M.E."/>
            <person name="Gilbert D."/>
            <person name="Thomas W.K."/>
            <person name="Tucker A."/>
            <person name="Oakley T.H."/>
            <person name="Tokishita S."/>
            <person name="Aerts A."/>
            <person name="Arnold G.J."/>
            <person name="Basu M.K."/>
            <person name="Bauer D.J."/>
            <person name="Caceres C.E."/>
            <person name="Carmel L."/>
            <person name="Casola C."/>
            <person name="Choi J.H."/>
            <person name="Detter J.C."/>
            <person name="Dong Q."/>
            <person name="Dusheyko S."/>
            <person name="Eads B.D."/>
            <person name="Frohlich T."/>
            <person name="Geiler-Samerotte K.A."/>
            <person name="Gerlach D."/>
            <person name="Hatcher P."/>
            <person name="Jogdeo S."/>
            <person name="Krijgsveld J."/>
            <person name="Kriventseva E.V."/>
            <person name="Kultz D."/>
            <person name="Laforsch C."/>
            <person name="Lindquist E."/>
            <person name="Lopez J."/>
            <person name="Manak J.R."/>
            <person name="Muller J."/>
            <person name="Pangilinan J."/>
            <person name="Patwardhan R.P."/>
            <person name="Pitluck S."/>
            <person name="Pritham E.J."/>
            <person name="Rechtsteiner A."/>
            <person name="Rho M."/>
            <person name="Rogozin I.B."/>
            <person name="Sakarya O."/>
            <person name="Salamov A."/>
            <person name="Schaack S."/>
            <person name="Shapiro H."/>
            <person name="Shiga Y."/>
            <person name="Skalitzky C."/>
            <person name="Smith Z."/>
            <person name="Souvorov A."/>
            <person name="Sung W."/>
            <person name="Tang Z."/>
            <person name="Tsuchiya D."/>
            <person name="Tu H."/>
            <person name="Vos H."/>
            <person name="Wang M."/>
            <person name="Wolf Y.I."/>
            <person name="Yamagata H."/>
            <person name="Yamada T."/>
            <person name="Ye Y."/>
            <person name="Shaw J.R."/>
            <person name="Andrews J."/>
            <person name="Crease T.J."/>
            <person name="Tang H."/>
            <person name="Lucas S.M."/>
            <person name="Robertson H.M."/>
            <person name="Bork P."/>
            <person name="Koonin E.V."/>
            <person name="Zdobnov E.M."/>
            <person name="Grigoriev I.V."/>
            <person name="Lynch M."/>
            <person name="Boore J.L."/>
        </authorList>
    </citation>
    <scope>NUCLEOTIDE SEQUENCE [LARGE SCALE GENOMIC DNA]</scope>
</reference>
<dbReference type="Pfam" id="PF10523">
    <property type="entry name" value="BEN"/>
    <property type="match status" value="1"/>
</dbReference>
<proteinExistence type="predicted"/>
<evidence type="ECO:0000313" key="4">
    <source>
        <dbReference type="Proteomes" id="UP000000305"/>
    </source>
</evidence>
<evidence type="ECO:0000256" key="1">
    <source>
        <dbReference type="SAM" id="MobiDB-lite"/>
    </source>
</evidence>
<dbReference type="KEGG" id="dpx:DAPPUDRAFT_100374"/>
<evidence type="ECO:0000313" key="3">
    <source>
        <dbReference type="EMBL" id="EFX83757.1"/>
    </source>
</evidence>
<protein>
    <recommendedName>
        <fullName evidence="2">BEN domain-containing protein</fullName>
    </recommendedName>
</protein>
<feature type="compositionally biased region" description="Low complexity" evidence="1">
    <location>
        <begin position="195"/>
        <end position="206"/>
    </location>
</feature>
<dbReference type="AlphaFoldDB" id="E9GA72"/>
<feature type="region of interest" description="Disordered" evidence="1">
    <location>
        <begin position="161"/>
        <end position="231"/>
    </location>
</feature>
<dbReference type="SMART" id="SM01025">
    <property type="entry name" value="BEN"/>
    <property type="match status" value="1"/>
</dbReference>
<accession>E9GA72</accession>
<sequence>MASLELSVFSGIIRHTIVRNILAVSICLVLNMCQFIGNRKRNLQHNKISRVRTPSQLKNSKLVDDVEHQGREKDKPQNGWQCFPGRIIAIGAKKKSTEAKGFLKYQEITAAEREGGEIAGTQTVLDSSSAESDSSSSSTCYDNIPSTFFESQLQAKLNEDIPSSQQLQSKDKAKAKIPSRTSESQLQSKVLDVYSSSRSNDSSAEGSPPPRKIFCSSNSPSSPSSPVSSRINTTDYSTALLEHMSEEDFECVNMTARNSFSKLIARLMDKMFKEEELATHSLSGLRITKPPLPANKVAAVSRYVLKKHPEKTTTDFNAKVTNNLRDKALKGKAAENKST</sequence>